<dbReference type="EMBL" id="MGKO01000004">
    <property type="protein sequence ID" value="OGN27966.1"/>
    <property type="molecule type" value="Genomic_DNA"/>
</dbReference>
<name>A0A1F8GTJ9_9BACT</name>
<gene>
    <name evidence="1" type="ORF">A2941_02970</name>
</gene>
<accession>A0A1F8GTJ9</accession>
<comment type="caution">
    <text evidence="1">The sequence shown here is derived from an EMBL/GenBank/DDBJ whole genome shotgun (WGS) entry which is preliminary data.</text>
</comment>
<dbReference type="AlphaFoldDB" id="A0A1F8GTJ9"/>
<dbReference type="Proteomes" id="UP000178444">
    <property type="component" value="Unassembled WGS sequence"/>
</dbReference>
<organism evidence="1 2">
    <name type="scientific">Candidatus Yanofskybacteria bacterium RIFCSPLOWO2_01_FULL_49_17</name>
    <dbReference type="NCBI Taxonomy" id="1802700"/>
    <lineage>
        <taxon>Bacteria</taxon>
        <taxon>Candidatus Yanofskyibacteriota</taxon>
    </lineage>
</organism>
<proteinExistence type="predicted"/>
<evidence type="ECO:0008006" key="3">
    <source>
        <dbReference type="Google" id="ProtNLM"/>
    </source>
</evidence>
<dbReference type="CDD" id="cd11532">
    <property type="entry name" value="NTP-PPase_COG4997"/>
    <property type="match status" value="1"/>
</dbReference>
<reference evidence="1 2" key="1">
    <citation type="journal article" date="2016" name="Nat. Commun.">
        <title>Thousands of microbial genomes shed light on interconnected biogeochemical processes in an aquifer system.</title>
        <authorList>
            <person name="Anantharaman K."/>
            <person name="Brown C.T."/>
            <person name="Hug L.A."/>
            <person name="Sharon I."/>
            <person name="Castelle C.J."/>
            <person name="Probst A.J."/>
            <person name="Thomas B.C."/>
            <person name="Singh A."/>
            <person name="Wilkins M.J."/>
            <person name="Karaoz U."/>
            <person name="Brodie E.L."/>
            <person name="Williams K.H."/>
            <person name="Hubbard S.S."/>
            <person name="Banfield J.F."/>
        </authorList>
    </citation>
    <scope>NUCLEOTIDE SEQUENCE [LARGE SCALE GENOMIC DNA]</scope>
</reference>
<evidence type="ECO:0000313" key="1">
    <source>
        <dbReference type="EMBL" id="OGN27966.1"/>
    </source>
</evidence>
<protein>
    <recommendedName>
        <fullName evidence="3">Phosphoribosyl-ATP pyrophosphohydrolase</fullName>
    </recommendedName>
</protein>
<sequence>MSESYNKLVRDKILQILDSKGVKYERREASPEEYKAELIKKLKEEIKKFVEAGSAEELADVMEVVEALKVLPEYQNAEDIRKKKFDERGGFQDRIILKGEKV</sequence>
<dbReference type="InterPro" id="IPR038735">
    <property type="entry name" value="MSMEG_1276-like_NTP-PPase_dom"/>
</dbReference>
<evidence type="ECO:0000313" key="2">
    <source>
        <dbReference type="Proteomes" id="UP000178444"/>
    </source>
</evidence>